<evidence type="ECO:0000313" key="12">
    <source>
        <dbReference type="Proteomes" id="UP000192478"/>
    </source>
</evidence>
<dbReference type="Pfam" id="PF00072">
    <property type="entry name" value="Response_reg"/>
    <property type="match status" value="1"/>
</dbReference>
<feature type="domain" description="Response regulatory" evidence="8">
    <location>
        <begin position="3"/>
        <end position="117"/>
    </location>
</feature>
<keyword evidence="3" id="KW-0805">Transcription regulation</keyword>
<dbReference type="RefSeq" id="WP_070972427.1">
    <property type="nucleotide sequence ID" value="NZ_CP017603.1"/>
</dbReference>
<dbReference type="GO" id="GO:0000160">
    <property type="term" value="P:phosphorelay signal transduction system"/>
    <property type="evidence" value="ECO:0007669"/>
    <property type="project" value="InterPro"/>
</dbReference>
<evidence type="ECO:0000313" key="9">
    <source>
        <dbReference type="EMBL" id="AOY77951.1"/>
    </source>
</evidence>
<accession>A0AAC9WH56</accession>
<dbReference type="PANTHER" id="PTHR44591:SF3">
    <property type="entry name" value="RESPONSE REGULATORY DOMAIN-CONTAINING PROTEIN"/>
    <property type="match status" value="1"/>
</dbReference>
<evidence type="ECO:0000256" key="6">
    <source>
        <dbReference type="PROSITE-ProRule" id="PRU00169"/>
    </source>
</evidence>
<dbReference type="GO" id="GO:0016740">
    <property type="term" value="F:transferase activity"/>
    <property type="evidence" value="ECO:0007669"/>
    <property type="project" value="UniProtKB-KW"/>
</dbReference>
<evidence type="ECO:0000256" key="7">
    <source>
        <dbReference type="PROSITE-ProRule" id="PRU00339"/>
    </source>
</evidence>
<protein>
    <recommendedName>
        <fullName evidence="1">Stage 0 sporulation protein A homolog</fullName>
    </recommendedName>
</protein>
<dbReference type="EMBL" id="CP017603">
    <property type="protein sequence ID" value="AOY77951.1"/>
    <property type="molecule type" value="Genomic_DNA"/>
</dbReference>
<dbReference type="PROSITE" id="PS50110">
    <property type="entry name" value="RESPONSE_REGULATORY"/>
    <property type="match status" value="1"/>
</dbReference>
<dbReference type="InterPro" id="IPR050595">
    <property type="entry name" value="Bact_response_regulator"/>
</dbReference>
<dbReference type="Proteomes" id="UP000192478">
    <property type="component" value="Chromosome"/>
</dbReference>
<reference evidence="10 12" key="2">
    <citation type="submission" date="2017-03" db="EMBL/GenBank/DDBJ databases">
        <title>Complete sequence of Clostridium formicaceticum DSM 92.</title>
        <authorList>
            <person name="Poehlein A."/>
            <person name="Karl M."/>
            <person name="Bengelsdorf F.R."/>
            <person name="Duerre P."/>
            <person name="Daniel R."/>
        </authorList>
    </citation>
    <scope>NUCLEOTIDE SEQUENCE [LARGE SCALE GENOMIC DNA]</scope>
    <source>
        <strain evidence="10 12">DSM 92</strain>
    </source>
</reference>
<reference evidence="9 11" key="1">
    <citation type="submission" date="2016-10" db="EMBL/GenBank/DDBJ databases">
        <title>Complete Genome Sequence of Acetogen Clostridium formicoaceticum ATCC 27076.</title>
        <authorList>
            <person name="Bao T."/>
            <person name="Cheng C."/>
            <person name="Zhao J."/>
            <person name="Yang S.-T."/>
            <person name="Wang J."/>
            <person name="Wang M."/>
        </authorList>
    </citation>
    <scope>NUCLEOTIDE SEQUENCE [LARGE SCALE GENOMIC DNA]</scope>
    <source>
        <strain evidence="9 11">ATCC 27076</strain>
    </source>
</reference>
<keyword evidence="2 6" id="KW-0597">Phosphoprotein</keyword>
<evidence type="ECO:0000259" key="8">
    <source>
        <dbReference type="PROSITE" id="PS50110"/>
    </source>
</evidence>
<evidence type="ECO:0000256" key="3">
    <source>
        <dbReference type="ARBA" id="ARBA00023015"/>
    </source>
</evidence>
<gene>
    <name evidence="10" type="primary">spo0F</name>
    <name evidence="9" type="ORF">BJL90_20040</name>
    <name evidence="10" type="ORF">CLFO_29790</name>
</gene>
<evidence type="ECO:0000256" key="2">
    <source>
        <dbReference type="ARBA" id="ARBA00022553"/>
    </source>
</evidence>
<dbReference type="PANTHER" id="PTHR44591">
    <property type="entry name" value="STRESS RESPONSE REGULATOR PROTEIN 1"/>
    <property type="match status" value="1"/>
</dbReference>
<keyword evidence="10" id="KW-0808">Transferase</keyword>
<keyword evidence="7" id="KW-0802">TPR repeat</keyword>
<dbReference type="KEGG" id="cfm:BJL90_20040"/>
<evidence type="ECO:0000313" key="10">
    <source>
        <dbReference type="EMBL" id="ARE88573.1"/>
    </source>
</evidence>
<keyword evidence="11" id="KW-1185">Reference proteome</keyword>
<dbReference type="InterPro" id="IPR001789">
    <property type="entry name" value="Sig_transdc_resp-reg_receiver"/>
</dbReference>
<proteinExistence type="predicted"/>
<dbReference type="FunFam" id="3.40.50.2300:FF:000018">
    <property type="entry name" value="DNA-binding transcriptional regulator NtrC"/>
    <property type="match status" value="1"/>
</dbReference>
<organism evidence="10 12">
    <name type="scientific">Clostridium formicaceticum</name>
    <dbReference type="NCBI Taxonomy" id="1497"/>
    <lineage>
        <taxon>Bacteria</taxon>
        <taxon>Bacillati</taxon>
        <taxon>Bacillota</taxon>
        <taxon>Clostridia</taxon>
        <taxon>Eubacteriales</taxon>
        <taxon>Clostridiaceae</taxon>
        <taxon>Clostridium</taxon>
    </lineage>
</organism>
<dbReference type="AlphaFoldDB" id="A0AAC9WH56"/>
<dbReference type="InterPro" id="IPR011990">
    <property type="entry name" value="TPR-like_helical_dom_sf"/>
</dbReference>
<dbReference type="Gene3D" id="3.40.50.2300">
    <property type="match status" value="1"/>
</dbReference>
<evidence type="ECO:0000256" key="4">
    <source>
        <dbReference type="ARBA" id="ARBA00023163"/>
    </source>
</evidence>
<dbReference type="SUPFAM" id="SSF48452">
    <property type="entry name" value="TPR-like"/>
    <property type="match status" value="1"/>
</dbReference>
<dbReference type="Gene3D" id="1.25.40.10">
    <property type="entry name" value="Tetratricopeptide repeat domain"/>
    <property type="match status" value="1"/>
</dbReference>
<keyword evidence="4" id="KW-0804">Transcription</keyword>
<evidence type="ECO:0000256" key="1">
    <source>
        <dbReference type="ARBA" id="ARBA00018672"/>
    </source>
</evidence>
<comment type="function">
    <text evidence="5">May play the central regulatory role in sporulation. It may be an element of the effector pathway responsible for the activation of sporulation genes in response to nutritional stress. Spo0A may act in concert with spo0H (a sigma factor) to control the expression of some genes that are critical to the sporulation process.</text>
</comment>
<evidence type="ECO:0000313" key="11">
    <source>
        <dbReference type="Proteomes" id="UP000177894"/>
    </source>
</evidence>
<feature type="modified residue" description="4-aspartylphosphate" evidence="6">
    <location>
        <position position="52"/>
    </location>
</feature>
<dbReference type="EMBL" id="CP020559">
    <property type="protein sequence ID" value="ARE88573.1"/>
    <property type="molecule type" value="Genomic_DNA"/>
</dbReference>
<name>A0AAC9WH56_9CLOT</name>
<feature type="repeat" description="TPR" evidence="7">
    <location>
        <begin position="164"/>
        <end position="197"/>
    </location>
</feature>
<dbReference type="Proteomes" id="UP000177894">
    <property type="component" value="Chromosome"/>
</dbReference>
<dbReference type="PROSITE" id="PS50005">
    <property type="entry name" value="TPR"/>
    <property type="match status" value="1"/>
</dbReference>
<dbReference type="InterPro" id="IPR019734">
    <property type="entry name" value="TPR_rpt"/>
</dbReference>
<evidence type="ECO:0000256" key="5">
    <source>
        <dbReference type="ARBA" id="ARBA00024867"/>
    </source>
</evidence>
<dbReference type="InterPro" id="IPR011006">
    <property type="entry name" value="CheY-like_superfamily"/>
</dbReference>
<dbReference type="SMART" id="SM00448">
    <property type="entry name" value="REC"/>
    <property type="match status" value="1"/>
</dbReference>
<sequence length="227" mass="25666">MIKILIVDDEKNIRLALKQCLLAEKYEVETAVNGLEGYEKIMAEDFDAVLLDMKMPGLTGIEVLQKVRSEGKKVSIIMMTAYGTIEKAVEAMKLGAIDFLSKPFAPEEIRMIIKDVLSREELSEEVVATYHEMVQYAKKSILSGDYEKAREFLGKAILKNTEAPEPHNLLGIIFEFYGKVSEAQKHYRAALALEPTFRPAQQNLERTAQFIYTQHGMNLGDGNDEEE</sequence>
<dbReference type="SUPFAM" id="SSF52172">
    <property type="entry name" value="CheY-like"/>
    <property type="match status" value="1"/>
</dbReference>